<proteinExistence type="predicted"/>
<evidence type="ECO:0000313" key="1">
    <source>
        <dbReference type="EMBL" id="KAF9508464.1"/>
    </source>
</evidence>
<gene>
    <name evidence="1" type="ORF">BS47DRAFT_1397776</name>
</gene>
<comment type="caution">
    <text evidence="1">The sequence shown here is derived from an EMBL/GenBank/DDBJ whole genome shotgun (WGS) entry which is preliminary data.</text>
</comment>
<evidence type="ECO:0000313" key="2">
    <source>
        <dbReference type="Proteomes" id="UP000886523"/>
    </source>
</evidence>
<sequence length="155" mass="17216">MLKIYPGGYSSISRARQGFIGVSRSKTSTLHDLSSSTPHSLAYDILGFMGSCSDSQFFDLQPSVDFDRINAHDATLEGCGPSQFLCKDEYNEARLNAASRSREPCVLDLTLLPFRSHSRLPLNRQKLWISPTLPILHAGRAHSHQLDAPMIALRD</sequence>
<accession>A0A9P6DRH7</accession>
<organism evidence="1 2">
    <name type="scientific">Hydnum rufescens UP504</name>
    <dbReference type="NCBI Taxonomy" id="1448309"/>
    <lineage>
        <taxon>Eukaryota</taxon>
        <taxon>Fungi</taxon>
        <taxon>Dikarya</taxon>
        <taxon>Basidiomycota</taxon>
        <taxon>Agaricomycotina</taxon>
        <taxon>Agaricomycetes</taxon>
        <taxon>Cantharellales</taxon>
        <taxon>Hydnaceae</taxon>
        <taxon>Hydnum</taxon>
    </lineage>
</organism>
<dbReference type="AlphaFoldDB" id="A0A9P6DRH7"/>
<name>A0A9P6DRH7_9AGAM</name>
<dbReference type="Proteomes" id="UP000886523">
    <property type="component" value="Unassembled WGS sequence"/>
</dbReference>
<protein>
    <submittedName>
        <fullName evidence="1">Uncharacterized protein</fullName>
    </submittedName>
</protein>
<keyword evidence="2" id="KW-1185">Reference proteome</keyword>
<dbReference type="EMBL" id="MU129058">
    <property type="protein sequence ID" value="KAF9508464.1"/>
    <property type="molecule type" value="Genomic_DNA"/>
</dbReference>
<reference evidence="1" key="1">
    <citation type="journal article" date="2020" name="Nat. Commun.">
        <title>Large-scale genome sequencing of mycorrhizal fungi provides insights into the early evolution of symbiotic traits.</title>
        <authorList>
            <person name="Miyauchi S."/>
            <person name="Kiss E."/>
            <person name="Kuo A."/>
            <person name="Drula E."/>
            <person name="Kohler A."/>
            <person name="Sanchez-Garcia M."/>
            <person name="Morin E."/>
            <person name="Andreopoulos B."/>
            <person name="Barry K.W."/>
            <person name="Bonito G."/>
            <person name="Buee M."/>
            <person name="Carver A."/>
            <person name="Chen C."/>
            <person name="Cichocki N."/>
            <person name="Clum A."/>
            <person name="Culley D."/>
            <person name="Crous P.W."/>
            <person name="Fauchery L."/>
            <person name="Girlanda M."/>
            <person name="Hayes R.D."/>
            <person name="Keri Z."/>
            <person name="LaButti K."/>
            <person name="Lipzen A."/>
            <person name="Lombard V."/>
            <person name="Magnuson J."/>
            <person name="Maillard F."/>
            <person name="Murat C."/>
            <person name="Nolan M."/>
            <person name="Ohm R.A."/>
            <person name="Pangilinan J."/>
            <person name="Pereira M.F."/>
            <person name="Perotto S."/>
            <person name="Peter M."/>
            <person name="Pfister S."/>
            <person name="Riley R."/>
            <person name="Sitrit Y."/>
            <person name="Stielow J.B."/>
            <person name="Szollosi G."/>
            <person name="Zifcakova L."/>
            <person name="Stursova M."/>
            <person name="Spatafora J.W."/>
            <person name="Tedersoo L."/>
            <person name="Vaario L.M."/>
            <person name="Yamada A."/>
            <person name="Yan M."/>
            <person name="Wang P."/>
            <person name="Xu J."/>
            <person name="Bruns T."/>
            <person name="Baldrian P."/>
            <person name="Vilgalys R."/>
            <person name="Dunand C."/>
            <person name="Henrissat B."/>
            <person name="Grigoriev I.V."/>
            <person name="Hibbett D."/>
            <person name="Nagy L.G."/>
            <person name="Martin F.M."/>
        </authorList>
    </citation>
    <scope>NUCLEOTIDE SEQUENCE</scope>
    <source>
        <strain evidence="1">UP504</strain>
    </source>
</reference>